<dbReference type="InterPro" id="IPR050237">
    <property type="entry name" value="ATP-dep_AMP-bd_enzyme"/>
</dbReference>
<comment type="catalytic activity">
    <reaction evidence="5">
        <text>2-succinylbenzoate + ATP + CoA = 2-succinylbenzoyl-CoA + AMP + diphosphate</text>
        <dbReference type="Rhea" id="RHEA:17009"/>
        <dbReference type="ChEBI" id="CHEBI:18325"/>
        <dbReference type="ChEBI" id="CHEBI:30616"/>
        <dbReference type="ChEBI" id="CHEBI:33019"/>
        <dbReference type="ChEBI" id="CHEBI:57287"/>
        <dbReference type="ChEBI" id="CHEBI:57364"/>
        <dbReference type="ChEBI" id="CHEBI:456215"/>
        <dbReference type="EC" id="6.2.1.26"/>
    </reaction>
</comment>
<dbReference type="GO" id="GO:0008756">
    <property type="term" value="F:o-succinylbenzoate-CoA ligase activity"/>
    <property type="evidence" value="ECO:0007669"/>
    <property type="project" value="UniProtKB-UniRule"/>
</dbReference>
<dbReference type="UniPathway" id="UPA01057">
    <property type="reaction ID" value="UER00166"/>
</dbReference>
<comment type="pathway">
    <text evidence="5">Quinol/quinone metabolism; menaquinone biosynthesis.</text>
</comment>
<dbReference type="InterPro" id="IPR025110">
    <property type="entry name" value="AMP-bd_C"/>
</dbReference>
<dbReference type="UniPathway" id="UPA00079"/>
<evidence type="ECO:0000256" key="4">
    <source>
        <dbReference type="ARBA" id="ARBA00022840"/>
    </source>
</evidence>
<evidence type="ECO:0000256" key="3">
    <source>
        <dbReference type="ARBA" id="ARBA00022741"/>
    </source>
</evidence>
<dbReference type="Pfam" id="PF00501">
    <property type="entry name" value="AMP-binding"/>
    <property type="match status" value="1"/>
</dbReference>
<dbReference type="PANTHER" id="PTHR43767:SF1">
    <property type="entry name" value="NONRIBOSOMAL PEPTIDE SYNTHASE PES1 (EUROFUNG)-RELATED"/>
    <property type="match status" value="1"/>
</dbReference>
<dbReference type="GO" id="GO:0005524">
    <property type="term" value="F:ATP binding"/>
    <property type="evidence" value="ECO:0007669"/>
    <property type="project" value="UniProtKB-KW"/>
</dbReference>
<dbReference type="AlphaFoldDB" id="A0A0A2UUX0"/>
<dbReference type="NCBIfam" id="NF002966">
    <property type="entry name" value="PRK03640.1"/>
    <property type="match status" value="1"/>
</dbReference>
<comment type="function">
    <text evidence="5">Converts 2-succinylbenzoate (OSB) to 2-succinylbenzoyl-CoA (OSB-CoA).</text>
</comment>
<dbReference type="Gene3D" id="3.30.300.30">
    <property type="match status" value="1"/>
</dbReference>
<dbReference type="InterPro" id="IPR020845">
    <property type="entry name" value="AMP-binding_CS"/>
</dbReference>
<keyword evidence="2 5" id="KW-0436">Ligase</keyword>
<comment type="similarity">
    <text evidence="5">Belongs to the ATP-dependent AMP-binding enzyme family. MenE subfamily.</text>
</comment>
<keyword evidence="9" id="KW-1185">Reference proteome</keyword>
<evidence type="ECO:0000256" key="1">
    <source>
        <dbReference type="ARBA" id="ARBA00022428"/>
    </source>
</evidence>
<evidence type="ECO:0000259" key="7">
    <source>
        <dbReference type="Pfam" id="PF13193"/>
    </source>
</evidence>
<evidence type="ECO:0000259" key="6">
    <source>
        <dbReference type="Pfam" id="PF00501"/>
    </source>
</evidence>
<dbReference type="SUPFAM" id="SSF56801">
    <property type="entry name" value="Acetyl-CoA synthetase-like"/>
    <property type="match status" value="1"/>
</dbReference>
<dbReference type="InterPro" id="IPR000873">
    <property type="entry name" value="AMP-dep_synth/lig_dom"/>
</dbReference>
<keyword evidence="1 5" id="KW-0474">Menaquinone biosynthesis</keyword>
<proteinExistence type="inferred from homology"/>
<comment type="pathway">
    <text evidence="5">Quinol/quinone metabolism; 1,4-dihydroxy-2-naphthoate biosynthesis; 1,4-dihydroxy-2-naphthoate from chorismate: step 5/7.</text>
</comment>
<dbReference type="PROSITE" id="PS00455">
    <property type="entry name" value="AMP_BINDING"/>
    <property type="match status" value="1"/>
</dbReference>
<accession>A0A0A2UUX0</accession>
<dbReference type="HAMAP" id="MF_00731">
    <property type="entry name" value="MenE"/>
    <property type="match status" value="1"/>
</dbReference>
<dbReference type="PANTHER" id="PTHR43767">
    <property type="entry name" value="LONG-CHAIN-FATTY-ACID--COA LIGASE"/>
    <property type="match status" value="1"/>
</dbReference>
<dbReference type="Gene3D" id="3.40.50.12780">
    <property type="entry name" value="N-terminal domain of ligase-like"/>
    <property type="match status" value="1"/>
</dbReference>
<comment type="caution">
    <text evidence="8">The sequence shown here is derived from an EMBL/GenBank/DDBJ whole genome shotgun (WGS) entry which is preliminary data.</text>
</comment>
<keyword evidence="4 5" id="KW-0067">ATP-binding</keyword>
<dbReference type="NCBIfam" id="TIGR01923">
    <property type="entry name" value="menE"/>
    <property type="match status" value="1"/>
</dbReference>
<reference evidence="8 9" key="1">
    <citation type="submission" date="2013-08" db="EMBL/GenBank/DDBJ databases">
        <title>Genome of Pontibacillus chungwhensis.</title>
        <authorList>
            <person name="Wang Q."/>
            <person name="Wang G."/>
        </authorList>
    </citation>
    <scope>NUCLEOTIDE SEQUENCE [LARGE SCALE GENOMIC DNA]</scope>
    <source>
        <strain evidence="8 9">BH030062</strain>
    </source>
</reference>
<dbReference type="InterPro" id="IPR042099">
    <property type="entry name" value="ANL_N_sf"/>
</dbReference>
<name>A0A0A2UUX0_9BACI</name>
<dbReference type="OrthoDB" id="9762242at2"/>
<dbReference type="InterPro" id="IPR010192">
    <property type="entry name" value="MenE"/>
</dbReference>
<protein>
    <recommendedName>
        <fullName evidence="5">2-succinylbenzoate--CoA ligase</fullName>
        <ecNumber evidence="5">6.2.1.26</ecNumber>
    </recommendedName>
    <alternativeName>
        <fullName evidence="5">o-succinylbenzoyl-CoA synthetase</fullName>
        <shortName evidence="5">OSB-CoA synthetase</shortName>
    </alternativeName>
</protein>
<sequence length="497" mass="55339">MSEQTMPNWLEQRAFLTPERIALVTEDETLTFSELQQRTKEMAARLSSIGIQRGEHIAVYAKSSVEMVQMIHALSYLGAVGVMLNTRLTIEELVFQVTDSSCSYIIGEDSYKGTIEEIEKQTEVQSLSFEELKDCQDSSIPMLEEVKMEAPYTILYTSGTTGSPKGVMLSYSNHWWSAVSSALNLGITEKDQWLAALPLFHVGGLSILMKSVIYGMPVHLHTSFDTEAVHDAIMNKGVTTVSVVSVMLDSLLDRLGSDHYPTNFRGMLLGGGPASEALLHKAKKKSVPVFQTYGMTETASQIVTLSPDYALDKIGSAGKPLFPAQLSIELDGKPTNAHEVGEIVVKGPMVTTGYYRRPETNEETIQQGWLRTGDLGYKDEDGFLYVVDRRKDLIISGGENIYPAEIEGVLSGLDQVKELGVVGKKDEKWGSVPVAFIVVRKGMTLTREDILAFSKERLASYKQPKEIYFVDHLPRNATNKLLRRELANWLKQRRNVQ</sequence>
<dbReference type="RefSeq" id="WP_036782721.1">
    <property type="nucleotide sequence ID" value="NZ_AVBG01000005.1"/>
</dbReference>
<feature type="domain" description="AMP-binding enzyme C-terminal" evidence="7">
    <location>
        <begin position="405"/>
        <end position="480"/>
    </location>
</feature>
<feature type="domain" description="AMP-dependent synthetase/ligase" evidence="6">
    <location>
        <begin position="11"/>
        <end position="355"/>
    </location>
</feature>
<dbReference type="GO" id="GO:0009234">
    <property type="term" value="P:menaquinone biosynthetic process"/>
    <property type="evidence" value="ECO:0007669"/>
    <property type="project" value="UniProtKB-UniRule"/>
</dbReference>
<dbReference type="STRING" id="1385513.N780_19020"/>
<keyword evidence="3 5" id="KW-0547">Nucleotide-binding</keyword>
<dbReference type="Pfam" id="PF13193">
    <property type="entry name" value="AMP-binding_C"/>
    <property type="match status" value="1"/>
</dbReference>
<organism evidence="8 9">
    <name type="scientific">Pontibacillus chungwhensis BH030062</name>
    <dbReference type="NCBI Taxonomy" id="1385513"/>
    <lineage>
        <taxon>Bacteria</taxon>
        <taxon>Bacillati</taxon>
        <taxon>Bacillota</taxon>
        <taxon>Bacilli</taxon>
        <taxon>Bacillales</taxon>
        <taxon>Bacillaceae</taxon>
        <taxon>Pontibacillus</taxon>
    </lineage>
</organism>
<evidence type="ECO:0000256" key="5">
    <source>
        <dbReference type="HAMAP-Rule" id="MF_00731"/>
    </source>
</evidence>
<dbReference type="InterPro" id="IPR045851">
    <property type="entry name" value="AMP-bd_C_sf"/>
</dbReference>
<dbReference type="Proteomes" id="UP000030153">
    <property type="component" value="Unassembled WGS sequence"/>
</dbReference>
<gene>
    <name evidence="5" type="primary">menE</name>
    <name evidence="8" type="ORF">N780_19020</name>
</gene>
<dbReference type="EMBL" id="AVBG01000005">
    <property type="protein sequence ID" value="KGP91719.1"/>
    <property type="molecule type" value="Genomic_DNA"/>
</dbReference>
<dbReference type="FunFam" id="3.30.300.30:FF:000008">
    <property type="entry name" value="2,3-dihydroxybenzoate-AMP ligase"/>
    <property type="match status" value="1"/>
</dbReference>
<evidence type="ECO:0000256" key="2">
    <source>
        <dbReference type="ARBA" id="ARBA00022598"/>
    </source>
</evidence>
<evidence type="ECO:0000313" key="8">
    <source>
        <dbReference type="EMBL" id="KGP91719.1"/>
    </source>
</evidence>
<dbReference type="EC" id="6.2.1.26" evidence="5"/>
<dbReference type="eggNOG" id="COG0318">
    <property type="taxonomic scope" value="Bacteria"/>
</dbReference>
<evidence type="ECO:0000313" key="9">
    <source>
        <dbReference type="Proteomes" id="UP000030153"/>
    </source>
</evidence>